<dbReference type="InterPro" id="IPR016516">
    <property type="entry name" value="UCP07580"/>
</dbReference>
<feature type="region of interest" description="Disordered" evidence="1">
    <location>
        <begin position="1"/>
        <end position="25"/>
    </location>
</feature>
<keyword evidence="2" id="KW-0378">Hydrolase</keyword>
<dbReference type="EMBL" id="SIXI01000001">
    <property type="protein sequence ID" value="TBO33947.1"/>
    <property type="molecule type" value="Genomic_DNA"/>
</dbReference>
<evidence type="ECO:0000313" key="3">
    <source>
        <dbReference type="Proteomes" id="UP000292120"/>
    </source>
</evidence>
<dbReference type="OrthoDB" id="4760165at2"/>
<gene>
    <name evidence="2" type="ORF">EYS42_00370</name>
</gene>
<dbReference type="AlphaFoldDB" id="A0A4Q9H5Y0"/>
<dbReference type="Pfam" id="PF10118">
    <property type="entry name" value="Metal_hydrol"/>
    <property type="match status" value="1"/>
</dbReference>
<reference evidence="2 3" key="1">
    <citation type="submission" date="2019-02" db="EMBL/GenBank/DDBJ databases">
        <title>Aquabacterium sp. strain KMB7.</title>
        <authorList>
            <person name="Chen W.-M."/>
        </authorList>
    </citation>
    <scope>NUCLEOTIDE SEQUENCE [LARGE SCALE GENOMIC DNA]</scope>
    <source>
        <strain evidence="2 3">KMB7</strain>
    </source>
</reference>
<protein>
    <submittedName>
        <fullName evidence="2">Metal-dependent hydrolase</fullName>
    </submittedName>
</protein>
<evidence type="ECO:0000256" key="1">
    <source>
        <dbReference type="SAM" id="MobiDB-lite"/>
    </source>
</evidence>
<comment type="caution">
    <text evidence="2">The sequence shown here is derived from an EMBL/GenBank/DDBJ whole genome shotgun (WGS) entry which is preliminary data.</text>
</comment>
<sequence length="396" mass="45753">MPAVTRSRPASRPVPPWPSDSRAASTASVARLTPFGVQPPKPSSEGFFFWGAAFDQGQPEGPMSCLKPWVSFPILSEGVTISYSECHRFTHQNNLETHAMTQYHAAHPIVPRERLDFHLGDADIPKYWFGGDAYKTRLFDALSLIFPPGEKFFMTCVRDYRDQITDPKLLDEIKGFNRQEAQHSMVHNQYNDRLRTQGIDVDRLMGWLEDLLFNKYRNKRSRAYTLAITCGLEHFTSIGAHSLFDKRDVLKEADPRVRAMYAWHAIEEVEHKGVAYDVMIDYAKVGNFTRILAMLETSLIFPIVIHHFCDELLKADGFSWWERRKMHVKGFWWAFKPGGLVAPMIKAYFPYYRMDFHPWQETDQPGYDEWLAGFNKNRDPIEASEHMRALLGAVAR</sequence>
<dbReference type="GO" id="GO:0016787">
    <property type="term" value="F:hydrolase activity"/>
    <property type="evidence" value="ECO:0007669"/>
    <property type="project" value="UniProtKB-KW"/>
</dbReference>
<dbReference type="PANTHER" id="PTHR39456:SF1">
    <property type="entry name" value="METAL-DEPENDENT HYDROLASE"/>
    <property type="match status" value="1"/>
</dbReference>
<dbReference type="PANTHER" id="PTHR39456">
    <property type="entry name" value="METAL-DEPENDENT HYDROLASE"/>
    <property type="match status" value="1"/>
</dbReference>
<name>A0A4Q9H5Y0_9BURK</name>
<organism evidence="2 3">
    <name type="scientific">Aquabacterium lacunae</name>
    <dbReference type="NCBI Taxonomy" id="2528630"/>
    <lineage>
        <taxon>Bacteria</taxon>
        <taxon>Pseudomonadati</taxon>
        <taxon>Pseudomonadota</taxon>
        <taxon>Betaproteobacteria</taxon>
        <taxon>Burkholderiales</taxon>
        <taxon>Aquabacterium</taxon>
    </lineage>
</organism>
<proteinExistence type="predicted"/>
<dbReference type="Proteomes" id="UP000292120">
    <property type="component" value="Unassembled WGS sequence"/>
</dbReference>
<accession>A0A4Q9H5Y0</accession>
<keyword evidence="3" id="KW-1185">Reference proteome</keyword>
<evidence type="ECO:0000313" key="2">
    <source>
        <dbReference type="EMBL" id="TBO33947.1"/>
    </source>
</evidence>